<feature type="domain" description="Fatty acid desaturase" evidence="2">
    <location>
        <begin position="74"/>
        <end position="332"/>
    </location>
</feature>
<dbReference type="GO" id="GO:0008610">
    <property type="term" value="P:lipid biosynthetic process"/>
    <property type="evidence" value="ECO:0007669"/>
    <property type="project" value="UniProtKB-ARBA"/>
</dbReference>
<reference evidence="3 4" key="1">
    <citation type="submission" date="2018-10" db="EMBL/GenBank/DDBJ databases">
        <title>Genomic Encyclopedia of Archaeal and Bacterial Type Strains, Phase II (KMG-II): from individual species to whole genera.</title>
        <authorList>
            <person name="Goeker M."/>
        </authorList>
    </citation>
    <scope>NUCLEOTIDE SEQUENCE [LARGE SCALE GENOMIC DNA]</scope>
    <source>
        <strain evidence="3 4">RP-AC37</strain>
    </source>
</reference>
<evidence type="ECO:0000256" key="1">
    <source>
        <dbReference type="SAM" id="Phobius"/>
    </source>
</evidence>
<name>A0A420XKU9_9ACTN</name>
<dbReference type="AlphaFoldDB" id="A0A420XKU9"/>
<dbReference type="CDD" id="cd03506">
    <property type="entry name" value="Delta6-FADS-like"/>
    <property type="match status" value="1"/>
</dbReference>
<dbReference type="InterPro" id="IPR005804">
    <property type="entry name" value="FA_desaturase_dom"/>
</dbReference>
<evidence type="ECO:0000313" key="4">
    <source>
        <dbReference type="Proteomes" id="UP000281955"/>
    </source>
</evidence>
<dbReference type="Proteomes" id="UP000281955">
    <property type="component" value="Unassembled WGS sequence"/>
</dbReference>
<dbReference type="InterPro" id="IPR012171">
    <property type="entry name" value="Fatty_acid_desaturase"/>
</dbReference>
<gene>
    <name evidence="3" type="ORF">CLV35_3334</name>
</gene>
<protein>
    <submittedName>
        <fullName evidence="3">Fatty acid desaturase</fullName>
    </submittedName>
</protein>
<keyword evidence="1" id="KW-1133">Transmembrane helix</keyword>
<dbReference type="FunCoup" id="A0A420XKU9">
    <property type="interactions" value="5"/>
</dbReference>
<dbReference type="InParanoid" id="A0A420XKU9"/>
<dbReference type="GO" id="GO:0016717">
    <property type="term" value="F:oxidoreductase activity, acting on paired donors, with oxidation of a pair of donors resulting in the reduction of molecular oxygen to two molecules of water"/>
    <property type="evidence" value="ECO:0007669"/>
    <property type="project" value="TreeGrafter"/>
</dbReference>
<feature type="transmembrane region" description="Helical" evidence="1">
    <location>
        <begin position="74"/>
        <end position="91"/>
    </location>
</feature>
<accession>A0A420XKU9</accession>
<comment type="caution">
    <text evidence="3">The sequence shown here is derived from an EMBL/GenBank/DDBJ whole genome shotgun (WGS) entry which is preliminary data.</text>
</comment>
<dbReference type="Pfam" id="PF00487">
    <property type="entry name" value="FA_desaturase"/>
    <property type="match status" value="1"/>
</dbReference>
<evidence type="ECO:0000313" key="3">
    <source>
        <dbReference type="EMBL" id="RKS69160.1"/>
    </source>
</evidence>
<dbReference type="EMBL" id="RBWV01000015">
    <property type="protein sequence ID" value="RKS69160.1"/>
    <property type="molecule type" value="Genomic_DNA"/>
</dbReference>
<sequence length="367" mass="40659">MTSGVFDPSAPAGERPARPLRNRERHVTDYAELSKQVMAAGLLQRRLGWYWTYGLLLLGAFVALWVGVVLLGDSWLQLGLAALMAVVLSQLTFLGHDTAHRQVFASHAWNEWTSRLIGGVVTGLSYAWWSSKHNRHHSGPNQLGRDPDIESAVLAFSDEAAEGRTGLAAWWTRHQGWAFFPLLLLEGVNLHAAGVRTLLTRREARHRRLELTLVLSRLTAYVVVLAVVLPPLKAVAFAAVQLGLFGVLMGASFAPNHKGMPIVPRSMNVDFLRRQVLMSRNVRGGLLTDFAMGGLNYQVEHHLFPSMPRPNLRRAQPLVRRFCEERGVAYTEAGMLESYGIVVRYLNSVGLGARDPFTCPLASSLRG</sequence>
<keyword evidence="1" id="KW-0472">Membrane</keyword>
<keyword evidence="4" id="KW-1185">Reference proteome</keyword>
<dbReference type="PANTHER" id="PTHR19353">
    <property type="entry name" value="FATTY ACID DESATURASE 2"/>
    <property type="match status" value="1"/>
</dbReference>
<feature type="transmembrane region" description="Helical" evidence="1">
    <location>
        <begin position="112"/>
        <end position="129"/>
    </location>
</feature>
<feature type="transmembrane region" description="Helical" evidence="1">
    <location>
        <begin position="48"/>
        <end position="68"/>
    </location>
</feature>
<organism evidence="3 4">
    <name type="scientific">Motilibacter peucedani</name>
    <dbReference type="NCBI Taxonomy" id="598650"/>
    <lineage>
        <taxon>Bacteria</taxon>
        <taxon>Bacillati</taxon>
        <taxon>Actinomycetota</taxon>
        <taxon>Actinomycetes</taxon>
        <taxon>Motilibacterales</taxon>
        <taxon>Motilibacteraceae</taxon>
        <taxon>Motilibacter</taxon>
    </lineage>
</organism>
<keyword evidence="1" id="KW-0812">Transmembrane</keyword>
<evidence type="ECO:0000259" key="2">
    <source>
        <dbReference type="Pfam" id="PF00487"/>
    </source>
</evidence>
<feature type="transmembrane region" description="Helical" evidence="1">
    <location>
        <begin position="177"/>
        <end position="199"/>
    </location>
</feature>
<dbReference type="RefSeq" id="WP_231121955.1">
    <property type="nucleotide sequence ID" value="NZ_RBWV01000015.1"/>
</dbReference>
<dbReference type="PIRSF" id="PIRSF015921">
    <property type="entry name" value="FA_sphinglp_des"/>
    <property type="match status" value="1"/>
</dbReference>
<dbReference type="PANTHER" id="PTHR19353:SF19">
    <property type="entry name" value="DELTA(5) FATTY ACID DESATURASE C-RELATED"/>
    <property type="match status" value="1"/>
</dbReference>
<dbReference type="GO" id="GO:0016020">
    <property type="term" value="C:membrane"/>
    <property type="evidence" value="ECO:0007669"/>
    <property type="project" value="TreeGrafter"/>
</dbReference>
<proteinExistence type="predicted"/>